<accession>A0A8R1EXH6</accession>
<dbReference type="EnsemblMetazoa" id="CJA42833.1">
    <property type="protein sequence ID" value="CJA42833.1"/>
    <property type="gene ID" value="WBGene00218681"/>
</dbReference>
<dbReference type="Proteomes" id="UP000005237">
    <property type="component" value="Unassembled WGS sequence"/>
</dbReference>
<dbReference type="GO" id="GO:0042302">
    <property type="term" value="F:structural constituent of cuticle"/>
    <property type="evidence" value="ECO:0007669"/>
    <property type="project" value="InterPro"/>
</dbReference>
<keyword evidence="4" id="KW-0472">Membrane</keyword>
<keyword evidence="4" id="KW-1133">Transmembrane helix</keyword>
<keyword evidence="3" id="KW-1015">Disulfide bond</keyword>
<evidence type="ECO:0000256" key="1">
    <source>
        <dbReference type="ARBA" id="ARBA00011518"/>
    </source>
</evidence>
<feature type="transmembrane region" description="Helical" evidence="4">
    <location>
        <begin position="12"/>
        <end position="38"/>
    </location>
</feature>
<evidence type="ECO:0000259" key="5">
    <source>
        <dbReference type="SMART" id="SM01088"/>
    </source>
</evidence>
<name>A0A8R1EXH6_CAEJA</name>
<evidence type="ECO:0000313" key="7">
    <source>
        <dbReference type="Proteomes" id="UP000005237"/>
    </source>
</evidence>
<keyword evidence="2" id="KW-0677">Repeat</keyword>
<feature type="domain" description="Nematode cuticle collagen N-terminal" evidence="5">
    <location>
        <begin position="11"/>
        <end position="63"/>
    </location>
</feature>
<protein>
    <submittedName>
        <fullName evidence="6">Col_cuticle_N domain-containing protein</fullName>
    </submittedName>
</protein>
<reference evidence="7" key="1">
    <citation type="submission" date="2010-08" db="EMBL/GenBank/DDBJ databases">
        <authorList>
            <consortium name="Caenorhabditis japonica Sequencing Consortium"/>
            <person name="Wilson R.K."/>
        </authorList>
    </citation>
    <scope>NUCLEOTIDE SEQUENCE [LARGE SCALE GENOMIC DNA]</scope>
    <source>
        <strain evidence="7">DF5081</strain>
    </source>
</reference>
<keyword evidence="4" id="KW-0812">Transmembrane</keyword>
<dbReference type="SMART" id="SM01088">
    <property type="entry name" value="Col_cuticle_N"/>
    <property type="match status" value="1"/>
</dbReference>
<evidence type="ECO:0000256" key="3">
    <source>
        <dbReference type="ARBA" id="ARBA00023157"/>
    </source>
</evidence>
<comment type="subunit">
    <text evidence="1">Collagen polypeptide chains are complexed within the cuticle by disulfide bonds and other types of covalent cross-links.</text>
</comment>
<evidence type="ECO:0000256" key="2">
    <source>
        <dbReference type="ARBA" id="ARBA00022737"/>
    </source>
</evidence>
<dbReference type="InterPro" id="IPR002486">
    <property type="entry name" value="Col_cuticle_N"/>
</dbReference>
<evidence type="ECO:0000313" key="6">
    <source>
        <dbReference type="EnsemblMetazoa" id="CJA42833.1"/>
    </source>
</evidence>
<reference evidence="6" key="2">
    <citation type="submission" date="2022-06" db="UniProtKB">
        <authorList>
            <consortium name="EnsemblMetazoa"/>
        </authorList>
    </citation>
    <scope>IDENTIFICATION</scope>
    <source>
        <strain evidence="6">DF5081</strain>
    </source>
</reference>
<keyword evidence="7" id="KW-1185">Reference proteome</keyword>
<dbReference type="AlphaFoldDB" id="A0A8R1EXH6"/>
<sequence length="93" mass="10951">MVNSRKAAYQTVLVIAATLSVLSIIVIFSTFPFFYTYFARVKMELARDMRNCKKSAENMFNFVNKVEYYDPFRKTLLDVECTQNQKPRSFLLQ</sequence>
<dbReference type="Pfam" id="PF01484">
    <property type="entry name" value="Col_cuticle_N"/>
    <property type="match status" value="1"/>
</dbReference>
<organism evidence="6 7">
    <name type="scientific">Caenorhabditis japonica</name>
    <dbReference type="NCBI Taxonomy" id="281687"/>
    <lineage>
        <taxon>Eukaryota</taxon>
        <taxon>Metazoa</taxon>
        <taxon>Ecdysozoa</taxon>
        <taxon>Nematoda</taxon>
        <taxon>Chromadorea</taxon>
        <taxon>Rhabditida</taxon>
        <taxon>Rhabditina</taxon>
        <taxon>Rhabditomorpha</taxon>
        <taxon>Rhabditoidea</taxon>
        <taxon>Rhabditidae</taxon>
        <taxon>Peloderinae</taxon>
        <taxon>Caenorhabditis</taxon>
    </lineage>
</organism>
<proteinExistence type="predicted"/>
<evidence type="ECO:0000256" key="4">
    <source>
        <dbReference type="SAM" id="Phobius"/>
    </source>
</evidence>